<organism evidence="3 4">
    <name type="scientific">Datura stramonium</name>
    <name type="common">Jimsonweed</name>
    <name type="synonym">Common thornapple</name>
    <dbReference type="NCBI Taxonomy" id="4076"/>
    <lineage>
        <taxon>Eukaryota</taxon>
        <taxon>Viridiplantae</taxon>
        <taxon>Streptophyta</taxon>
        <taxon>Embryophyta</taxon>
        <taxon>Tracheophyta</taxon>
        <taxon>Spermatophyta</taxon>
        <taxon>Magnoliopsida</taxon>
        <taxon>eudicotyledons</taxon>
        <taxon>Gunneridae</taxon>
        <taxon>Pentapetalae</taxon>
        <taxon>asterids</taxon>
        <taxon>lamiids</taxon>
        <taxon>Solanales</taxon>
        <taxon>Solanaceae</taxon>
        <taxon>Solanoideae</taxon>
        <taxon>Datureae</taxon>
        <taxon>Datura</taxon>
    </lineage>
</organism>
<dbReference type="Pfam" id="PF24865">
    <property type="entry name" value="DUF7731"/>
    <property type="match status" value="1"/>
</dbReference>
<evidence type="ECO:0000313" key="4">
    <source>
        <dbReference type="Proteomes" id="UP000823775"/>
    </source>
</evidence>
<feature type="domain" description="DUF7731" evidence="2">
    <location>
        <begin position="44"/>
        <end position="132"/>
    </location>
</feature>
<evidence type="ECO:0000259" key="2">
    <source>
        <dbReference type="Pfam" id="PF24865"/>
    </source>
</evidence>
<evidence type="ECO:0000313" key="3">
    <source>
        <dbReference type="EMBL" id="MCD9641521.1"/>
    </source>
</evidence>
<dbReference type="Proteomes" id="UP000823775">
    <property type="component" value="Unassembled WGS sequence"/>
</dbReference>
<name>A0ABS8V592_DATST</name>
<proteinExistence type="predicted"/>
<evidence type="ECO:0000256" key="1">
    <source>
        <dbReference type="SAM" id="SignalP"/>
    </source>
</evidence>
<gene>
    <name evidence="3" type="ORF">HAX54_027734</name>
</gene>
<keyword evidence="1" id="KW-0732">Signal</keyword>
<dbReference type="PANTHER" id="PTHR34366:SF7">
    <property type="entry name" value="TRANSMEMBRANE PROTEIN"/>
    <property type="match status" value="1"/>
</dbReference>
<comment type="caution">
    <text evidence="3">The sequence shown here is derived from an EMBL/GenBank/DDBJ whole genome shotgun (WGS) entry which is preliminary data.</text>
</comment>
<sequence>MENSQSYGRRIGILCLFLGMLLLLSDHVSAEDRKHPTGNVNLAPFEQWRSAYFCLLNTSQVCSTKQTLTMSGWLNVTHEEGKKFCGKGGCADHTKRVLDCIHHVKRDFWFANKATIKHIYDTIDIGCNKPQGFNGTSLYPSQS</sequence>
<keyword evidence="4" id="KW-1185">Reference proteome</keyword>
<accession>A0ABS8V592</accession>
<feature type="signal peptide" evidence="1">
    <location>
        <begin position="1"/>
        <end position="30"/>
    </location>
</feature>
<feature type="chain" id="PRO_5046506828" description="DUF7731 domain-containing protein" evidence="1">
    <location>
        <begin position="31"/>
        <end position="143"/>
    </location>
</feature>
<dbReference type="PANTHER" id="PTHR34366">
    <property type="entry name" value="OS07G0289901 PROTEIN-RELATED"/>
    <property type="match status" value="1"/>
</dbReference>
<reference evidence="3 4" key="1">
    <citation type="journal article" date="2021" name="BMC Genomics">
        <title>Datura genome reveals duplications of psychoactive alkaloid biosynthetic genes and high mutation rate following tissue culture.</title>
        <authorList>
            <person name="Rajewski A."/>
            <person name="Carter-House D."/>
            <person name="Stajich J."/>
            <person name="Litt A."/>
        </authorList>
    </citation>
    <scope>NUCLEOTIDE SEQUENCE [LARGE SCALE GENOMIC DNA]</scope>
    <source>
        <strain evidence="3">AR-01</strain>
    </source>
</reference>
<dbReference type="InterPro" id="IPR056633">
    <property type="entry name" value="DUF7731"/>
</dbReference>
<protein>
    <recommendedName>
        <fullName evidence="2">DUF7731 domain-containing protein</fullName>
    </recommendedName>
</protein>
<dbReference type="EMBL" id="JACEIK010003383">
    <property type="protein sequence ID" value="MCD9641521.1"/>
    <property type="molecule type" value="Genomic_DNA"/>
</dbReference>